<evidence type="ECO:0000313" key="8">
    <source>
        <dbReference type="Proteomes" id="UP000199682"/>
    </source>
</evidence>
<keyword evidence="3 7" id="KW-0378">Hydrolase</keyword>
<name>A0A1G9NG68_9PSEU</name>
<dbReference type="InterPro" id="IPR013595">
    <property type="entry name" value="Pept_S33_TAP-like_C"/>
</dbReference>
<dbReference type="Gene3D" id="3.40.50.1820">
    <property type="entry name" value="alpha/beta hydrolase"/>
    <property type="match status" value="1"/>
</dbReference>
<organism evidence="7 8">
    <name type="scientific">Lentzea albidocapillata subsp. violacea</name>
    <dbReference type="NCBI Taxonomy" id="128104"/>
    <lineage>
        <taxon>Bacteria</taxon>
        <taxon>Bacillati</taxon>
        <taxon>Actinomycetota</taxon>
        <taxon>Actinomycetes</taxon>
        <taxon>Pseudonocardiales</taxon>
        <taxon>Pseudonocardiaceae</taxon>
        <taxon>Lentzea</taxon>
    </lineage>
</organism>
<evidence type="ECO:0000256" key="2">
    <source>
        <dbReference type="ARBA" id="ARBA00022729"/>
    </source>
</evidence>
<evidence type="ECO:0000256" key="3">
    <source>
        <dbReference type="ARBA" id="ARBA00022801"/>
    </source>
</evidence>
<dbReference type="EMBL" id="FNET01000014">
    <property type="protein sequence ID" value="SDL85341.1"/>
    <property type="molecule type" value="Genomic_DNA"/>
</dbReference>
<evidence type="ECO:0000256" key="4">
    <source>
        <dbReference type="SAM" id="MobiDB-lite"/>
    </source>
</evidence>
<feature type="domain" description="Peptidase S33 tripeptidyl aminopeptidase-like C-terminal" evidence="6">
    <location>
        <begin position="416"/>
        <end position="513"/>
    </location>
</feature>
<dbReference type="GO" id="GO:0016787">
    <property type="term" value="F:hydrolase activity"/>
    <property type="evidence" value="ECO:0007669"/>
    <property type="project" value="UniProtKB-KW"/>
</dbReference>
<evidence type="ECO:0000256" key="5">
    <source>
        <dbReference type="SAM" id="SignalP"/>
    </source>
</evidence>
<dbReference type="Proteomes" id="UP000199682">
    <property type="component" value="Unassembled WGS sequence"/>
</dbReference>
<dbReference type="InterPro" id="IPR051601">
    <property type="entry name" value="Serine_prot/Carboxylest_S33"/>
</dbReference>
<feature type="chain" id="PRO_5038858814" evidence="5">
    <location>
        <begin position="29"/>
        <end position="557"/>
    </location>
</feature>
<comment type="similarity">
    <text evidence="1">Belongs to the peptidase S33 family.</text>
</comment>
<sequence>MWKRYRTLRAISAAVAGGTLISMAPATALGEPASTGLSRFYGQQITWAPCDVPAPPGVPIDFWKQQWAGMDCGTVLVPMNYRDPGGRALEILVTRVKAKDPAKRQGSLVVNPGGPGVSGVFFPKMLAGRSAAAESFDIIGFNPRGTRFSKDELHCAVSDQEPTRPTRPTDAQLAVIVEEARQREEGCRQAGGELRQHISTANTARDMDLVRAAMGERKINYLGLSYGTYLGAVYGSLFPGKLNRSVLDSSMHPDWSYYEAARTQGIAIRQSVDAWTAWVAQRHGTYQLGTTAQEVRAAVEKLREQLERTPVPWVGGPPDITHVDGDLLDSIVGNEAPNRPRWDVLARLVIQFQHALTSGALTQDTANAMKILMSDNAPRTENGVFDAVICERDWPADLNEYLRQMRTFREQYPFGEGAMSAAPTACTFRSFTPPERPVNLRRSGYPTGLVVQAEFDPATKYEGGRAMARKLRNHLITVLDDGSHGLYARNDCVTRQIDDYLIHGTLPPKTSTCAGAPRPDVPADGQQTGASTTGGSLAEQLKSLAKRYPGPLGSQTA</sequence>
<feature type="compositionally biased region" description="Low complexity" evidence="4">
    <location>
        <begin position="525"/>
        <end position="536"/>
    </location>
</feature>
<feature type="signal peptide" evidence="5">
    <location>
        <begin position="1"/>
        <end position="28"/>
    </location>
</feature>
<dbReference type="InterPro" id="IPR029058">
    <property type="entry name" value="AB_hydrolase_fold"/>
</dbReference>
<protein>
    <submittedName>
        <fullName evidence="7">Alpha/beta hydrolase fold</fullName>
    </submittedName>
</protein>
<evidence type="ECO:0000259" key="6">
    <source>
        <dbReference type="Pfam" id="PF08386"/>
    </source>
</evidence>
<gene>
    <name evidence="7" type="ORF">SAMN04488074_11414</name>
</gene>
<evidence type="ECO:0000313" key="7">
    <source>
        <dbReference type="EMBL" id="SDL85341.1"/>
    </source>
</evidence>
<evidence type="ECO:0000256" key="1">
    <source>
        <dbReference type="ARBA" id="ARBA00010088"/>
    </source>
</evidence>
<dbReference type="SUPFAM" id="SSF53474">
    <property type="entry name" value="alpha/beta-Hydrolases"/>
    <property type="match status" value="1"/>
</dbReference>
<feature type="region of interest" description="Disordered" evidence="4">
    <location>
        <begin position="511"/>
        <end position="557"/>
    </location>
</feature>
<dbReference type="PANTHER" id="PTHR43248:SF29">
    <property type="entry name" value="TRIPEPTIDYL AMINOPEPTIDASE"/>
    <property type="match status" value="1"/>
</dbReference>
<dbReference type="PANTHER" id="PTHR43248">
    <property type="entry name" value="2-SUCCINYL-6-HYDROXY-2,4-CYCLOHEXADIENE-1-CARBOXYLATE SYNTHASE"/>
    <property type="match status" value="1"/>
</dbReference>
<dbReference type="Pfam" id="PF08386">
    <property type="entry name" value="Abhydrolase_4"/>
    <property type="match status" value="1"/>
</dbReference>
<dbReference type="AlphaFoldDB" id="A0A1G9NG68"/>
<accession>A0A1G9NG68</accession>
<keyword evidence="2 5" id="KW-0732">Signal</keyword>
<proteinExistence type="inferred from homology"/>
<reference evidence="8" key="1">
    <citation type="submission" date="2016-10" db="EMBL/GenBank/DDBJ databases">
        <authorList>
            <person name="Varghese N."/>
            <person name="Submissions S."/>
        </authorList>
    </citation>
    <scope>NUCLEOTIDE SEQUENCE [LARGE SCALE GENOMIC DNA]</scope>
    <source>
        <strain evidence="8">DSM 44796</strain>
    </source>
</reference>